<keyword evidence="2" id="KW-1185">Reference proteome</keyword>
<dbReference type="AlphaFoldDB" id="A0A5J5BTA3"/>
<evidence type="ECO:0000313" key="1">
    <source>
        <dbReference type="EMBL" id="KAA8544972.1"/>
    </source>
</evidence>
<name>A0A5J5BTA3_9ASTE</name>
<evidence type="ECO:0000313" key="2">
    <source>
        <dbReference type="Proteomes" id="UP000325577"/>
    </source>
</evidence>
<dbReference type="PANTHER" id="PTHR35317">
    <property type="entry name" value="OS04G0629600 PROTEIN"/>
    <property type="match status" value="1"/>
</dbReference>
<organism evidence="1 2">
    <name type="scientific">Nyssa sinensis</name>
    <dbReference type="NCBI Taxonomy" id="561372"/>
    <lineage>
        <taxon>Eukaryota</taxon>
        <taxon>Viridiplantae</taxon>
        <taxon>Streptophyta</taxon>
        <taxon>Embryophyta</taxon>
        <taxon>Tracheophyta</taxon>
        <taxon>Spermatophyta</taxon>
        <taxon>Magnoliopsida</taxon>
        <taxon>eudicotyledons</taxon>
        <taxon>Gunneridae</taxon>
        <taxon>Pentapetalae</taxon>
        <taxon>asterids</taxon>
        <taxon>Cornales</taxon>
        <taxon>Nyssaceae</taxon>
        <taxon>Nyssa</taxon>
    </lineage>
</organism>
<dbReference type="Pfam" id="PF14223">
    <property type="entry name" value="Retrotran_gag_2"/>
    <property type="match status" value="1"/>
</dbReference>
<dbReference type="OrthoDB" id="2013098at2759"/>
<protein>
    <recommendedName>
        <fullName evidence="3">Retrovirus-related Pol polyprotein from transposon TNT 1-94</fullName>
    </recommendedName>
</protein>
<reference evidence="1 2" key="1">
    <citation type="submission" date="2019-09" db="EMBL/GenBank/DDBJ databases">
        <title>A chromosome-level genome assembly of the Chinese tupelo Nyssa sinensis.</title>
        <authorList>
            <person name="Yang X."/>
            <person name="Kang M."/>
            <person name="Yang Y."/>
            <person name="Xiong H."/>
            <person name="Wang M."/>
            <person name="Zhang Z."/>
            <person name="Wang Z."/>
            <person name="Wu H."/>
            <person name="Ma T."/>
            <person name="Liu J."/>
            <person name="Xi Z."/>
        </authorList>
    </citation>
    <scope>NUCLEOTIDE SEQUENCE [LARGE SCALE GENOMIC DNA]</scope>
    <source>
        <strain evidence="1">J267</strain>
        <tissue evidence="1">Leaf</tissue>
    </source>
</reference>
<gene>
    <name evidence="1" type="ORF">F0562_019811</name>
</gene>
<dbReference type="PANTHER" id="PTHR35317:SF27">
    <property type="entry name" value="RETROVIRUS-RELATED POL POLYPROTEIN FROM TRANSPOSON TNT 1-94"/>
    <property type="match status" value="1"/>
</dbReference>
<evidence type="ECO:0008006" key="3">
    <source>
        <dbReference type="Google" id="ProtNLM"/>
    </source>
</evidence>
<accession>A0A5J5BTA3</accession>
<dbReference type="Proteomes" id="UP000325577">
    <property type="component" value="Linkage Group LG10"/>
</dbReference>
<sequence>MKNGESITSYCARTMEISNKMRFHGEKMDDVTIVEKILLSLTPKFDYVVCSIEESKDIDALSLDELQSSLLVHEQKMNRSSTTEEQALKASTFTHFSNSRGRGRGVVISVVVSARM</sequence>
<dbReference type="EMBL" id="CM018033">
    <property type="protein sequence ID" value="KAA8544972.1"/>
    <property type="molecule type" value="Genomic_DNA"/>
</dbReference>
<proteinExistence type="predicted"/>